<dbReference type="Gene3D" id="1.10.10.10">
    <property type="entry name" value="Winged helix-like DNA-binding domain superfamily/Winged helix DNA-binding domain"/>
    <property type="match status" value="1"/>
</dbReference>
<evidence type="ECO:0000256" key="2">
    <source>
        <dbReference type="ARBA" id="ARBA00011344"/>
    </source>
</evidence>
<comment type="subunit">
    <text evidence="2">Interacts transiently with the RNA polymerase catalytic core formed by RpoA, RpoB, RpoC and RpoZ (2 alpha, 1 beta, 1 beta' and 1 omega subunit) to form the RNA polymerase holoenzyme that can initiate transcription.</text>
</comment>
<evidence type="ECO:0000313" key="10">
    <source>
        <dbReference type="Proteomes" id="UP000022835"/>
    </source>
</evidence>
<organism evidence="9 10">
    <name type="scientific">Mycolicibacterium aromaticivorans JS19b1 = JCM 16368</name>
    <dbReference type="NCBI Taxonomy" id="1440774"/>
    <lineage>
        <taxon>Bacteria</taxon>
        <taxon>Bacillati</taxon>
        <taxon>Actinomycetota</taxon>
        <taxon>Actinomycetes</taxon>
        <taxon>Mycobacteriales</taxon>
        <taxon>Mycobacteriaceae</taxon>
        <taxon>Mycolicibacterium</taxon>
    </lineage>
</organism>
<feature type="domain" description="RNA polymerase sigma-70 region 2" evidence="7">
    <location>
        <begin position="33"/>
        <end position="94"/>
    </location>
</feature>
<evidence type="ECO:0000256" key="1">
    <source>
        <dbReference type="ARBA" id="ARBA00010641"/>
    </source>
</evidence>
<evidence type="ECO:0000259" key="7">
    <source>
        <dbReference type="Pfam" id="PF04542"/>
    </source>
</evidence>
<dbReference type="GO" id="GO:0006352">
    <property type="term" value="P:DNA-templated transcription initiation"/>
    <property type="evidence" value="ECO:0007669"/>
    <property type="project" value="InterPro"/>
</dbReference>
<dbReference type="InterPro" id="IPR013249">
    <property type="entry name" value="RNA_pol_sigma70_r4_t2"/>
</dbReference>
<keyword evidence="5" id="KW-0238">DNA-binding</keyword>
<dbReference type="Proteomes" id="UP000022835">
    <property type="component" value="Unassembled WGS sequence"/>
</dbReference>
<sequence>MSHPVVRARQDVDATDDESVTAMVSDDQLHDGFEAERPRLQRIAGRILGDADAAQDVVQQAWLRLHATDEPIDNLAGWLTTVTSRLCLDRLRARTPVPTESIEVEETAPDPADDVVLADTVGIALQVVLDRLTPVERVSFVLHDSFGVDFELIASMLDTTPVAARKLASRARAKVRPASPEDALADWEVVDAFMTAAREGDFTRLLQLLAPDVTVSADAAAAALGTPAHMEGRAEVARFFNGAAAAAFPVFVEDRPGSAWIHRGEVKVAFDFVIEDGRVRRLQFRAEPDVLAGVRRREGAATRG</sequence>
<dbReference type="InterPro" id="IPR013325">
    <property type="entry name" value="RNA_pol_sigma_r2"/>
</dbReference>
<dbReference type="InterPro" id="IPR036388">
    <property type="entry name" value="WH-like_DNA-bd_sf"/>
</dbReference>
<evidence type="ECO:0000256" key="6">
    <source>
        <dbReference type="ARBA" id="ARBA00023163"/>
    </source>
</evidence>
<name>A0A064CRT3_9MYCO</name>
<dbReference type="AlphaFoldDB" id="A0A064CRT3"/>
<keyword evidence="10" id="KW-1185">Reference proteome</keyword>
<evidence type="ECO:0000256" key="3">
    <source>
        <dbReference type="ARBA" id="ARBA00023015"/>
    </source>
</evidence>
<proteinExistence type="inferred from homology"/>
<dbReference type="Pfam" id="PF04542">
    <property type="entry name" value="Sigma70_r2"/>
    <property type="match status" value="1"/>
</dbReference>
<dbReference type="EMBL" id="JALN02000001">
    <property type="protein sequence ID" value="KDF01419.1"/>
    <property type="molecule type" value="Genomic_DNA"/>
</dbReference>
<dbReference type="Gene3D" id="1.10.1740.10">
    <property type="match status" value="1"/>
</dbReference>
<comment type="similarity">
    <text evidence="1">Belongs to the sigma-70 factor family. ECF subfamily.</text>
</comment>
<dbReference type="SUPFAM" id="SSF88946">
    <property type="entry name" value="Sigma2 domain of RNA polymerase sigma factors"/>
    <property type="match status" value="1"/>
</dbReference>
<keyword evidence="6" id="KW-0804">Transcription</keyword>
<dbReference type="GO" id="GO:0003677">
    <property type="term" value="F:DNA binding"/>
    <property type="evidence" value="ECO:0007669"/>
    <property type="project" value="UniProtKB-KW"/>
</dbReference>
<dbReference type="InterPro" id="IPR013324">
    <property type="entry name" value="RNA_pol_sigma_r3/r4-like"/>
</dbReference>
<dbReference type="InterPro" id="IPR007627">
    <property type="entry name" value="RNA_pol_sigma70_r2"/>
</dbReference>
<comment type="caution">
    <text evidence="9">The sequence shown here is derived from an EMBL/GenBank/DDBJ whole genome shotgun (WGS) entry which is preliminary data.</text>
</comment>
<dbReference type="PANTHER" id="PTHR30173:SF43">
    <property type="entry name" value="ECF RNA POLYMERASE SIGMA FACTOR SIGI-RELATED"/>
    <property type="match status" value="1"/>
</dbReference>
<dbReference type="Pfam" id="PF08281">
    <property type="entry name" value="Sigma70_r4_2"/>
    <property type="match status" value="1"/>
</dbReference>
<dbReference type="SUPFAM" id="SSF88659">
    <property type="entry name" value="Sigma3 and sigma4 domains of RNA polymerase sigma factors"/>
    <property type="match status" value="1"/>
</dbReference>
<dbReference type="InterPro" id="IPR052704">
    <property type="entry name" value="ECF_Sigma-70_Domain"/>
</dbReference>
<dbReference type="InterPro" id="IPR032710">
    <property type="entry name" value="NTF2-like_dom_sf"/>
</dbReference>
<dbReference type="Gene3D" id="3.10.450.50">
    <property type="match status" value="1"/>
</dbReference>
<feature type="domain" description="RNA polymerase sigma factor 70 region 4 type 2" evidence="8">
    <location>
        <begin position="124"/>
        <end position="174"/>
    </location>
</feature>
<gene>
    <name evidence="9" type="ORF">Y900_021390</name>
</gene>
<dbReference type="eggNOG" id="COG1595">
    <property type="taxonomic scope" value="Bacteria"/>
</dbReference>
<dbReference type="GO" id="GO:0016987">
    <property type="term" value="F:sigma factor activity"/>
    <property type="evidence" value="ECO:0007669"/>
    <property type="project" value="UniProtKB-KW"/>
</dbReference>
<reference evidence="9" key="1">
    <citation type="submission" date="2014-05" db="EMBL/GenBank/DDBJ databases">
        <title>Genome sequence of Mycobacterium aromaticivorans strain JS19b1T (= DSM 45407T).</title>
        <authorList>
            <person name="Kwak Y."/>
            <person name="Park G.-S."/>
            <person name="Li Q.X."/>
            <person name="Lee S.-E."/>
            <person name="Shin J.-H."/>
        </authorList>
    </citation>
    <scope>NUCLEOTIDE SEQUENCE [LARGE SCALE GENOMIC DNA]</scope>
    <source>
        <strain evidence="9">JS19b1</strain>
    </source>
</reference>
<dbReference type="PANTHER" id="PTHR30173">
    <property type="entry name" value="SIGMA 19 FACTOR"/>
    <property type="match status" value="1"/>
</dbReference>
<dbReference type="STRING" id="1440774.Y900_021390"/>
<evidence type="ECO:0000256" key="4">
    <source>
        <dbReference type="ARBA" id="ARBA00023082"/>
    </source>
</evidence>
<keyword evidence="4" id="KW-0731">Sigma factor</keyword>
<evidence type="ECO:0000313" key="9">
    <source>
        <dbReference type="EMBL" id="KDF01419.1"/>
    </source>
</evidence>
<protein>
    <submittedName>
        <fullName evidence="9">RNA polymerase sigma-70 factor</fullName>
    </submittedName>
</protein>
<dbReference type="SUPFAM" id="SSF54427">
    <property type="entry name" value="NTF2-like"/>
    <property type="match status" value="1"/>
</dbReference>
<evidence type="ECO:0000256" key="5">
    <source>
        <dbReference type="ARBA" id="ARBA00023125"/>
    </source>
</evidence>
<accession>A0A064CRT3</accession>
<evidence type="ECO:0000259" key="8">
    <source>
        <dbReference type="Pfam" id="PF08281"/>
    </source>
</evidence>
<keyword evidence="3" id="KW-0805">Transcription regulation</keyword>